<evidence type="ECO:0000256" key="2">
    <source>
        <dbReference type="ARBA" id="ARBA00023125"/>
    </source>
</evidence>
<evidence type="ECO:0000259" key="4">
    <source>
        <dbReference type="PROSITE" id="PS01124"/>
    </source>
</evidence>
<accession>A0AAW5BNG6</accession>
<comment type="caution">
    <text evidence="5">The sequence shown here is derived from an EMBL/GenBank/DDBJ whole genome shotgun (WGS) entry which is preliminary data.</text>
</comment>
<dbReference type="RefSeq" id="WP_238053489.1">
    <property type="nucleotide sequence ID" value="NZ_JAKNGE010000009.1"/>
</dbReference>
<feature type="domain" description="HTH araC/xylS-type" evidence="4">
    <location>
        <begin position="194"/>
        <end position="292"/>
    </location>
</feature>
<dbReference type="InterPro" id="IPR018060">
    <property type="entry name" value="HTH_AraC"/>
</dbReference>
<name>A0AAW5BNG6_9FIRM</name>
<dbReference type="GO" id="GO:0043565">
    <property type="term" value="F:sequence-specific DNA binding"/>
    <property type="evidence" value="ECO:0007669"/>
    <property type="project" value="InterPro"/>
</dbReference>
<keyword evidence="1" id="KW-0805">Transcription regulation</keyword>
<evidence type="ECO:0000313" key="6">
    <source>
        <dbReference type="Proteomes" id="UP001299608"/>
    </source>
</evidence>
<gene>
    <name evidence="5" type="ORF">L0N08_08925</name>
</gene>
<keyword evidence="3" id="KW-0804">Transcription</keyword>
<dbReference type="Pfam" id="PF12833">
    <property type="entry name" value="HTH_18"/>
    <property type="match status" value="1"/>
</dbReference>
<reference evidence="5" key="1">
    <citation type="submission" date="2022-01" db="EMBL/GenBank/DDBJ databases">
        <title>Collection of gut derived symbiotic bacterial strains cultured from healthy donors.</title>
        <authorList>
            <person name="Lin H."/>
            <person name="Kohout C."/>
            <person name="Waligurski E."/>
            <person name="Pamer E.G."/>
        </authorList>
    </citation>
    <scope>NUCLEOTIDE SEQUENCE</scope>
    <source>
        <strain evidence="5">DFI.6.55</strain>
    </source>
</reference>
<proteinExistence type="predicted"/>
<dbReference type="PANTHER" id="PTHR43280">
    <property type="entry name" value="ARAC-FAMILY TRANSCRIPTIONAL REGULATOR"/>
    <property type="match status" value="1"/>
</dbReference>
<dbReference type="PROSITE" id="PS01124">
    <property type="entry name" value="HTH_ARAC_FAMILY_2"/>
    <property type="match status" value="1"/>
</dbReference>
<dbReference type="InterPro" id="IPR014710">
    <property type="entry name" value="RmlC-like_jellyroll"/>
</dbReference>
<dbReference type="InterPro" id="IPR013096">
    <property type="entry name" value="Cupin_2"/>
</dbReference>
<dbReference type="Gene3D" id="1.10.10.60">
    <property type="entry name" value="Homeodomain-like"/>
    <property type="match status" value="2"/>
</dbReference>
<dbReference type="SMART" id="SM00342">
    <property type="entry name" value="HTH_ARAC"/>
    <property type="match status" value="1"/>
</dbReference>
<dbReference type="AlphaFoldDB" id="A0AAW5BNG6"/>
<dbReference type="SUPFAM" id="SSF51215">
    <property type="entry name" value="Regulatory protein AraC"/>
    <property type="match status" value="1"/>
</dbReference>
<dbReference type="SUPFAM" id="SSF46689">
    <property type="entry name" value="Homeodomain-like"/>
    <property type="match status" value="2"/>
</dbReference>
<dbReference type="EMBL" id="JAKNGE010000009">
    <property type="protein sequence ID" value="MCG4745528.1"/>
    <property type="molecule type" value="Genomic_DNA"/>
</dbReference>
<dbReference type="Proteomes" id="UP001299608">
    <property type="component" value="Unassembled WGS sequence"/>
</dbReference>
<keyword evidence="2" id="KW-0238">DNA-binding</keyword>
<evidence type="ECO:0000256" key="1">
    <source>
        <dbReference type="ARBA" id="ARBA00023015"/>
    </source>
</evidence>
<protein>
    <submittedName>
        <fullName evidence="5">AraC family transcriptional regulator</fullName>
    </submittedName>
</protein>
<dbReference type="GO" id="GO:0003700">
    <property type="term" value="F:DNA-binding transcription factor activity"/>
    <property type="evidence" value="ECO:0007669"/>
    <property type="project" value="InterPro"/>
</dbReference>
<organism evidence="5 6">
    <name type="scientific">Enterocloster aldenensis</name>
    <dbReference type="NCBI Taxonomy" id="358742"/>
    <lineage>
        <taxon>Bacteria</taxon>
        <taxon>Bacillati</taxon>
        <taxon>Bacillota</taxon>
        <taxon>Clostridia</taxon>
        <taxon>Lachnospirales</taxon>
        <taxon>Lachnospiraceae</taxon>
        <taxon>Enterocloster</taxon>
    </lineage>
</organism>
<dbReference type="Pfam" id="PF07883">
    <property type="entry name" value="Cupin_2"/>
    <property type="match status" value="1"/>
</dbReference>
<dbReference type="InterPro" id="IPR020449">
    <property type="entry name" value="Tscrpt_reg_AraC-type_HTH"/>
</dbReference>
<evidence type="ECO:0000313" key="5">
    <source>
        <dbReference type="EMBL" id="MCG4745528.1"/>
    </source>
</evidence>
<dbReference type="InterPro" id="IPR037923">
    <property type="entry name" value="HTH-like"/>
</dbReference>
<sequence length="296" mass="33985">MDGRVNWHYYDYHEIKEHAGRDFPFNIYPCSIPLDFKLVPVHWHEEMEIISVKKGRGLVTVDMVPYEVGTGDAVAVFPGQLHGISQTGGEAMEYENIIFRPSMLMAADQDVCTAEFLLPLAEGRIKSPVHMKAGMEDYASLSECIRRLDTLCRDKPYGYQLGVKGELFSILCLLAAKSLPIHGERPSKSREKMKLLLGYIEEHYGERITVEDGAALCFYSNSHFMKFFKRYMGMPFTQYLNDFRLEKAAGLLRTTLLPVTDVAQQCGFDNISYFNRLFRKKYHGTPGAYRKDWEMD</sequence>
<evidence type="ECO:0000256" key="3">
    <source>
        <dbReference type="ARBA" id="ARBA00023163"/>
    </source>
</evidence>
<dbReference type="PRINTS" id="PR00032">
    <property type="entry name" value="HTHARAC"/>
</dbReference>
<dbReference type="InterPro" id="IPR009057">
    <property type="entry name" value="Homeodomain-like_sf"/>
</dbReference>
<dbReference type="PANTHER" id="PTHR43280:SF28">
    <property type="entry name" value="HTH-TYPE TRANSCRIPTIONAL ACTIVATOR RHAS"/>
    <property type="match status" value="1"/>
</dbReference>
<dbReference type="Gene3D" id="2.60.120.10">
    <property type="entry name" value="Jelly Rolls"/>
    <property type="match status" value="1"/>
</dbReference>